<proteinExistence type="predicted"/>
<dbReference type="Pfam" id="PF06718">
    <property type="entry name" value="DUF1203"/>
    <property type="match status" value="1"/>
</dbReference>
<dbReference type="Proteomes" id="UP001221189">
    <property type="component" value="Unassembled WGS sequence"/>
</dbReference>
<reference evidence="1 2" key="1">
    <citation type="submission" date="2022-10" db="EMBL/GenBank/DDBJ databases">
        <title>Paucibacter sp. hw1 Genome sequencing.</title>
        <authorList>
            <person name="Park S."/>
        </authorList>
    </citation>
    <scope>NUCLEOTIDE SEQUENCE [LARGE SCALE GENOMIC DNA]</scope>
    <source>
        <strain evidence="2">hw1</strain>
    </source>
</reference>
<evidence type="ECO:0000313" key="1">
    <source>
        <dbReference type="EMBL" id="MDC8772239.1"/>
    </source>
</evidence>
<dbReference type="InterPro" id="IPR009593">
    <property type="entry name" value="DUF1203"/>
</dbReference>
<keyword evidence="2" id="KW-1185">Reference proteome</keyword>
<sequence length="158" mass="17581">MSARQFQIEGLPAANFSALFDLPDTELQSRHIQRRIVAELHDAPCRVSLMDAEPGEEVLLLPFAHHTLATPYRSSGPIFVRRNASEAMLQPGEVPDSLRRRLLALRAYDAAGWMLACDVSEGQQVEALIERLLQLPGSAFVNIHYARAGCYAARARWA</sequence>
<name>A0ABT5KE89_9BURK</name>
<dbReference type="RefSeq" id="WP_273600449.1">
    <property type="nucleotide sequence ID" value="NZ_JAQQXT010000006.1"/>
</dbReference>
<dbReference type="EMBL" id="JAQQXT010000006">
    <property type="protein sequence ID" value="MDC8772239.1"/>
    <property type="molecule type" value="Genomic_DNA"/>
</dbReference>
<accession>A0ABT5KE89</accession>
<gene>
    <name evidence="1" type="ORF">PRZ03_11710</name>
</gene>
<evidence type="ECO:0000313" key="2">
    <source>
        <dbReference type="Proteomes" id="UP001221189"/>
    </source>
</evidence>
<protein>
    <submittedName>
        <fullName evidence="1">DUF1203 domain-containing protein</fullName>
    </submittedName>
</protein>
<comment type="caution">
    <text evidence="1">The sequence shown here is derived from an EMBL/GenBank/DDBJ whole genome shotgun (WGS) entry which is preliminary data.</text>
</comment>
<organism evidence="1 2">
    <name type="scientific">Roseateles albus</name>
    <dbReference type="NCBI Taxonomy" id="2987525"/>
    <lineage>
        <taxon>Bacteria</taxon>
        <taxon>Pseudomonadati</taxon>
        <taxon>Pseudomonadota</taxon>
        <taxon>Betaproteobacteria</taxon>
        <taxon>Burkholderiales</taxon>
        <taxon>Sphaerotilaceae</taxon>
        <taxon>Roseateles</taxon>
    </lineage>
</organism>